<dbReference type="HAMAP" id="MF_01207">
    <property type="entry name" value="MsrQ"/>
    <property type="match status" value="1"/>
</dbReference>
<evidence type="ECO:0000256" key="1">
    <source>
        <dbReference type="ARBA" id="ARBA00004141"/>
    </source>
</evidence>
<dbReference type="GO" id="GO:0016679">
    <property type="term" value="F:oxidoreductase activity, acting on diphenols and related substances as donors"/>
    <property type="evidence" value="ECO:0007669"/>
    <property type="project" value="TreeGrafter"/>
</dbReference>
<evidence type="ECO:0000256" key="5">
    <source>
        <dbReference type="ARBA" id="ARBA00023004"/>
    </source>
</evidence>
<dbReference type="NCBIfam" id="NF003833">
    <property type="entry name" value="PRK05419.1-5"/>
    <property type="match status" value="1"/>
</dbReference>
<dbReference type="GO" id="GO:0020037">
    <property type="term" value="F:heme binding"/>
    <property type="evidence" value="ECO:0007669"/>
    <property type="project" value="TreeGrafter"/>
</dbReference>
<organism evidence="9">
    <name type="scientific">marine sediment metagenome</name>
    <dbReference type="NCBI Taxonomy" id="412755"/>
    <lineage>
        <taxon>unclassified sequences</taxon>
        <taxon>metagenomes</taxon>
        <taxon>ecological metagenomes</taxon>
    </lineage>
</organism>
<dbReference type="GO" id="GO:0010181">
    <property type="term" value="F:FMN binding"/>
    <property type="evidence" value="ECO:0007669"/>
    <property type="project" value="TreeGrafter"/>
</dbReference>
<dbReference type="Pfam" id="PF01794">
    <property type="entry name" value="Ferric_reduct"/>
    <property type="match status" value="1"/>
</dbReference>
<evidence type="ECO:0000256" key="4">
    <source>
        <dbReference type="ARBA" id="ARBA00022989"/>
    </source>
</evidence>
<dbReference type="PANTHER" id="PTHR36964:SF1">
    <property type="entry name" value="PROTEIN-METHIONINE-SULFOXIDE REDUCTASE HEME-BINDING SUBUNIT MSRQ"/>
    <property type="match status" value="1"/>
</dbReference>
<evidence type="ECO:0000259" key="8">
    <source>
        <dbReference type="Pfam" id="PF01794"/>
    </source>
</evidence>
<keyword evidence="4 7" id="KW-1133">Transmembrane helix</keyword>
<protein>
    <recommendedName>
        <fullName evidence="8">Ferric oxidoreductase domain-containing protein</fullName>
    </recommendedName>
</protein>
<evidence type="ECO:0000313" key="9">
    <source>
        <dbReference type="EMBL" id="KKN53646.1"/>
    </source>
</evidence>
<reference evidence="9" key="1">
    <citation type="journal article" date="2015" name="Nature">
        <title>Complex archaea that bridge the gap between prokaryotes and eukaryotes.</title>
        <authorList>
            <person name="Spang A."/>
            <person name="Saw J.H."/>
            <person name="Jorgensen S.L."/>
            <person name="Zaremba-Niedzwiedzka K."/>
            <person name="Martijn J."/>
            <person name="Lind A.E."/>
            <person name="van Eijk R."/>
            <person name="Schleper C."/>
            <person name="Guy L."/>
            <person name="Ettema T.J."/>
        </authorList>
    </citation>
    <scope>NUCLEOTIDE SEQUENCE</scope>
</reference>
<keyword evidence="5" id="KW-0408">Iron</keyword>
<evidence type="ECO:0000256" key="6">
    <source>
        <dbReference type="ARBA" id="ARBA00023136"/>
    </source>
</evidence>
<dbReference type="InterPro" id="IPR013130">
    <property type="entry name" value="Fe3_Rdtase_TM_dom"/>
</dbReference>
<feature type="transmembrane region" description="Helical" evidence="7">
    <location>
        <begin position="72"/>
        <end position="89"/>
    </location>
</feature>
<feature type="transmembrane region" description="Helical" evidence="7">
    <location>
        <begin position="170"/>
        <end position="188"/>
    </location>
</feature>
<dbReference type="GO" id="GO:0005886">
    <property type="term" value="C:plasma membrane"/>
    <property type="evidence" value="ECO:0007669"/>
    <property type="project" value="TreeGrafter"/>
</dbReference>
<dbReference type="PANTHER" id="PTHR36964">
    <property type="entry name" value="PROTEIN-METHIONINE-SULFOXIDE REDUCTASE HEME-BINDING SUBUNIT MSRQ"/>
    <property type="match status" value="1"/>
</dbReference>
<keyword evidence="2" id="KW-0813">Transport</keyword>
<proteinExistence type="inferred from homology"/>
<gene>
    <name evidence="9" type="ORF">LCGC14_0600330</name>
</gene>
<dbReference type="InterPro" id="IPR022837">
    <property type="entry name" value="MsrQ-like"/>
</dbReference>
<keyword evidence="6 7" id="KW-0472">Membrane</keyword>
<feature type="transmembrane region" description="Helical" evidence="7">
    <location>
        <begin position="109"/>
        <end position="125"/>
    </location>
</feature>
<comment type="subcellular location">
    <subcellularLocation>
        <location evidence="1">Membrane</location>
        <topology evidence="1">Multi-pass membrane protein</topology>
    </subcellularLocation>
</comment>
<feature type="transmembrane region" description="Helical" evidence="7">
    <location>
        <begin position="40"/>
        <end position="60"/>
    </location>
</feature>
<evidence type="ECO:0000256" key="7">
    <source>
        <dbReference type="SAM" id="Phobius"/>
    </source>
</evidence>
<keyword evidence="3 7" id="KW-0812">Transmembrane</keyword>
<evidence type="ECO:0000256" key="3">
    <source>
        <dbReference type="ARBA" id="ARBA00022692"/>
    </source>
</evidence>
<evidence type="ECO:0000256" key="2">
    <source>
        <dbReference type="ARBA" id="ARBA00022448"/>
    </source>
</evidence>
<feature type="transmembrane region" description="Helical" evidence="7">
    <location>
        <begin position="146"/>
        <end position="164"/>
    </location>
</feature>
<accession>A0A0F9TWW7</accession>
<sequence>MPKIKKLLFVVCLIPAIWLTFALFTDQLGANPVEAVTRQTGLWALRFLWLTLLITPLRWMTGWNDLIKFRRLLGLYVFFYAVLHMLLYLGLDQSFAVGEIINDIIKRPFITIGFFSFIALIPLAITSNNAMVKRLGGRRWKKLHRLTYVIAIASSIHFYMLVKLDKTEPLIYIALLVILLAPRVYGYAKSIALKR</sequence>
<dbReference type="EMBL" id="LAZR01000962">
    <property type="protein sequence ID" value="KKN53646.1"/>
    <property type="molecule type" value="Genomic_DNA"/>
</dbReference>
<name>A0A0F9TWW7_9ZZZZ</name>
<comment type="caution">
    <text evidence="9">The sequence shown here is derived from an EMBL/GenBank/DDBJ whole genome shotgun (WGS) entry which is preliminary data.</text>
</comment>
<feature type="domain" description="Ferric oxidoreductase" evidence="8">
    <location>
        <begin position="40"/>
        <end position="153"/>
    </location>
</feature>
<dbReference type="AlphaFoldDB" id="A0A0F9TWW7"/>